<keyword evidence="3" id="KW-1185">Reference proteome</keyword>
<gene>
    <name evidence="2" type="ORF">K8N75_07500</name>
</gene>
<dbReference type="InterPro" id="IPR001367">
    <property type="entry name" value="Fe_dep_repressor"/>
</dbReference>
<protein>
    <recommendedName>
        <fullName evidence="1">Iron dependent repressor metal binding and dimerisation domain-containing protein</fullName>
    </recommendedName>
</protein>
<dbReference type="InterPro" id="IPR036421">
    <property type="entry name" value="Fe_dep_repressor_sf"/>
</dbReference>
<dbReference type="Pfam" id="PF02742">
    <property type="entry name" value="Fe_dep_repr_C"/>
    <property type="match status" value="1"/>
</dbReference>
<feature type="domain" description="Iron dependent repressor metal binding and dimerisation" evidence="1">
    <location>
        <begin position="1"/>
        <end position="50"/>
    </location>
</feature>
<evidence type="ECO:0000313" key="2">
    <source>
        <dbReference type="EMBL" id="MBZ2165881.1"/>
    </source>
</evidence>
<evidence type="ECO:0000259" key="1">
    <source>
        <dbReference type="Pfam" id="PF02742"/>
    </source>
</evidence>
<accession>A0A8T5V1Z5</accession>
<evidence type="ECO:0000313" key="3">
    <source>
        <dbReference type="Proteomes" id="UP000825933"/>
    </source>
</evidence>
<dbReference type="Gene3D" id="1.10.60.10">
    <property type="entry name" value="Iron dependent repressor, metal binding and dimerisation domain"/>
    <property type="match status" value="1"/>
</dbReference>
<organism evidence="2 3">
    <name type="scientific">Methanobacterium spitsbergense</name>
    <dbReference type="NCBI Taxonomy" id="2874285"/>
    <lineage>
        <taxon>Archaea</taxon>
        <taxon>Methanobacteriati</taxon>
        <taxon>Methanobacteriota</taxon>
        <taxon>Methanomada group</taxon>
        <taxon>Methanobacteria</taxon>
        <taxon>Methanobacteriales</taxon>
        <taxon>Methanobacteriaceae</taxon>
        <taxon>Methanobacterium</taxon>
    </lineage>
</organism>
<dbReference type="EMBL" id="JAIOUQ010000007">
    <property type="protein sequence ID" value="MBZ2165881.1"/>
    <property type="molecule type" value="Genomic_DNA"/>
</dbReference>
<proteinExistence type="predicted"/>
<comment type="caution">
    <text evidence="2">The sequence shown here is derived from an EMBL/GenBank/DDBJ whole genome shotgun (WGS) entry which is preliminary data.</text>
</comment>
<sequence length="79" mass="9326">MAEDVIHKHKILKNFLHIIGVDMATAVEDACSMEHVLDVTTIKKLKKFAESTEIWQIQMNYYIHLNIMRKWEITNIKTI</sequence>
<dbReference type="SUPFAM" id="SSF47979">
    <property type="entry name" value="Iron-dependent repressor protein, dimerization domain"/>
    <property type="match status" value="1"/>
</dbReference>
<dbReference type="AlphaFoldDB" id="A0A8T5V1Z5"/>
<name>A0A8T5V1Z5_9EURY</name>
<dbReference type="Proteomes" id="UP000825933">
    <property type="component" value="Unassembled WGS sequence"/>
</dbReference>
<dbReference type="GO" id="GO:0046983">
    <property type="term" value="F:protein dimerization activity"/>
    <property type="evidence" value="ECO:0007669"/>
    <property type="project" value="InterPro"/>
</dbReference>
<reference evidence="3" key="1">
    <citation type="journal article" date="2022" name="Microbiol. Resour. Announc.">
        <title>Draft Genome Sequence of a Methanogenic Archaeon from West Spitsbergen Permafrost.</title>
        <authorList>
            <person name="Trubitsyn V."/>
            <person name="Rivkina E."/>
            <person name="Shcherbakova V."/>
        </authorList>
    </citation>
    <scope>NUCLEOTIDE SEQUENCE [LARGE SCALE GENOMIC DNA]</scope>
    <source>
        <strain evidence="3">VT</strain>
    </source>
</reference>
<dbReference type="FunFam" id="1.10.60.10:FF:000005">
    <property type="entry name" value="Transcriptional regulator MntR protein"/>
    <property type="match status" value="1"/>
</dbReference>
<dbReference type="GO" id="GO:0046914">
    <property type="term" value="F:transition metal ion binding"/>
    <property type="evidence" value="ECO:0007669"/>
    <property type="project" value="InterPro"/>
</dbReference>